<dbReference type="Proteomes" id="UP001589867">
    <property type="component" value="Unassembled WGS sequence"/>
</dbReference>
<gene>
    <name evidence="1" type="ORF">ACFFIA_27205</name>
</gene>
<dbReference type="EMBL" id="JBHLUH010000059">
    <property type="protein sequence ID" value="MFC0531337.1"/>
    <property type="molecule type" value="Genomic_DNA"/>
</dbReference>
<comment type="caution">
    <text evidence="1">The sequence shown here is derived from an EMBL/GenBank/DDBJ whole genome shotgun (WGS) entry which is preliminary data.</text>
</comment>
<dbReference type="RefSeq" id="WP_377255590.1">
    <property type="nucleotide sequence ID" value="NZ_JBHLUH010000059.1"/>
</dbReference>
<keyword evidence="2" id="KW-1185">Reference proteome</keyword>
<accession>A0ABV6M9H5</accession>
<name>A0ABV6M9H5_9ACTN</name>
<sequence>MSYPALVGALDSDDTFHARQLHWAAPHRTVTDLRTIWTTTFHRDLTATRQALLNHDWALLCPSCHHGRLLGTAFLVPGVGHALRDTGPAIHGNLHWPTADVAKPEWMYLLHEPSEQVLVYEATVHRRWLPHSSHRLDPDQPPPVLGCGGHRRDGHRWQPAQVTLLGPPTPTLASYHAEVCTAPHPRGFAIARFTDDVADQIATHSQNAAPPWGPPLPRLRRDGTEFDLVWTNATVRVARDHDGRLLIGAHLLPWQNASHDGSHPA</sequence>
<organism evidence="1 2">
    <name type="scientific">Phytohabitans kaempferiae</name>
    <dbReference type="NCBI Taxonomy" id="1620943"/>
    <lineage>
        <taxon>Bacteria</taxon>
        <taxon>Bacillati</taxon>
        <taxon>Actinomycetota</taxon>
        <taxon>Actinomycetes</taxon>
        <taxon>Micromonosporales</taxon>
        <taxon>Micromonosporaceae</taxon>
    </lineage>
</organism>
<reference evidence="1 2" key="1">
    <citation type="submission" date="2024-09" db="EMBL/GenBank/DDBJ databases">
        <authorList>
            <person name="Sun Q."/>
            <person name="Mori K."/>
        </authorList>
    </citation>
    <scope>NUCLEOTIDE SEQUENCE [LARGE SCALE GENOMIC DNA]</scope>
    <source>
        <strain evidence="1 2">TBRC 3947</strain>
    </source>
</reference>
<proteinExistence type="predicted"/>
<protein>
    <submittedName>
        <fullName evidence="1">Uncharacterized protein</fullName>
    </submittedName>
</protein>
<evidence type="ECO:0000313" key="1">
    <source>
        <dbReference type="EMBL" id="MFC0531337.1"/>
    </source>
</evidence>
<evidence type="ECO:0000313" key="2">
    <source>
        <dbReference type="Proteomes" id="UP001589867"/>
    </source>
</evidence>